<reference evidence="6 7" key="1">
    <citation type="submission" date="2024-11" db="EMBL/GenBank/DDBJ databases">
        <title>Chromosome-level genome assembly of the freshwater bivalve Anodonta woodiana.</title>
        <authorList>
            <person name="Chen X."/>
        </authorList>
    </citation>
    <scope>NUCLEOTIDE SEQUENCE [LARGE SCALE GENOMIC DNA]</scope>
    <source>
        <strain evidence="6">MN2024</strain>
        <tissue evidence="6">Gills</tissue>
    </source>
</reference>
<keyword evidence="1" id="KW-0479">Metal-binding</keyword>
<dbReference type="Pfam" id="PF13445">
    <property type="entry name" value="zf-RING_UBOX"/>
    <property type="match status" value="1"/>
</dbReference>
<evidence type="ECO:0000313" key="6">
    <source>
        <dbReference type="EMBL" id="KAL3853756.1"/>
    </source>
</evidence>
<evidence type="ECO:0000313" key="7">
    <source>
        <dbReference type="Proteomes" id="UP001634394"/>
    </source>
</evidence>
<dbReference type="InterPro" id="IPR047153">
    <property type="entry name" value="TRIM45/56/19-like"/>
</dbReference>
<protein>
    <recommendedName>
        <fullName evidence="5">RING-type domain-containing protein</fullName>
    </recommendedName>
</protein>
<name>A0ABD3UYF0_SINWO</name>
<dbReference type="Gene3D" id="3.30.40.10">
    <property type="entry name" value="Zinc/RING finger domain, C3HC4 (zinc finger)"/>
    <property type="match status" value="1"/>
</dbReference>
<sequence length="106" mass="11558">MAEALYSTSKQLCCPICLESLNSPKSLPCIHTFCEKCICKYASDYSKKALQSDTILCPVCRSPIPALANDENPKDWAAKLPTNIVVLSLSASDRTENNFLCTASPL</sequence>
<organism evidence="6 7">
    <name type="scientific">Sinanodonta woodiana</name>
    <name type="common">Chinese pond mussel</name>
    <name type="synonym">Anodonta woodiana</name>
    <dbReference type="NCBI Taxonomy" id="1069815"/>
    <lineage>
        <taxon>Eukaryota</taxon>
        <taxon>Metazoa</taxon>
        <taxon>Spiralia</taxon>
        <taxon>Lophotrochozoa</taxon>
        <taxon>Mollusca</taxon>
        <taxon>Bivalvia</taxon>
        <taxon>Autobranchia</taxon>
        <taxon>Heteroconchia</taxon>
        <taxon>Palaeoheterodonta</taxon>
        <taxon>Unionida</taxon>
        <taxon>Unionoidea</taxon>
        <taxon>Unionidae</taxon>
        <taxon>Unioninae</taxon>
        <taxon>Sinanodonta</taxon>
    </lineage>
</organism>
<gene>
    <name evidence="6" type="ORF">ACJMK2_017270</name>
</gene>
<dbReference type="AlphaFoldDB" id="A0ABD3UYF0"/>
<feature type="domain" description="RING-type" evidence="5">
    <location>
        <begin position="14"/>
        <end position="61"/>
    </location>
</feature>
<evidence type="ECO:0000256" key="1">
    <source>
        <dbReference type="ARBA" id="ARBA00022723"/>
    </source>
</evidence>
<evidence type="ECO:0000259" key="5">
    <source>
        <dbReference type="PROSITE" id="PS50089"/>
    </source>
</evidence>
<dbReference type="PROSITE" id="PS00518">
    <property type="entry name" value="ZF_RING_1"/>
    <property type="match status" value="1"/>
</dbReference>
<proteinExistence type="predicted"/>
<keyword evidence="3" id="KW-0862">Zinc</keyword>
<dbReference type="PANTHER" id="PTHR25462:SF296">
    <property type="entry name" value="MEIOTIC P26, ISOFORM F"/>
    <property type="match status" value="1"/>
</dbReference>
<dbReference type="PROSITE" id="PS50089">
    <property type="entry name" value="ZF_RING_2"/>
    <property type="match status" value="1"/>
</dbReference>
<dbReference type="InterPro" id="IPR017907">
    <property type="entry name" value="Znf_RING_CS"/>
</dbReference>
<dbReference type="InterPro" id="IPR027370">
    <property type="entry name" value="Znf-RING_euk"/>
</dbReference>
<dbReference type="SMART" id="SM00184">
    <property type="entry name" value="RING"/>
    <property type="match status" value="1"/>
</dbReference>
<dbReference type="PANTHER" id="PTHR25462">
    <property type="entry name" value="BONUS, ISOFORM C-RELATED"/>
    <property type="match status" value="1"/>
</dbReference>
<dbReference type="EMBL" id="JBJQND010000015">
    <property type="protein sequence ID" value="KAL3853756.1"/>
    <property type="molecule type" value="Genomic_DNA"/>
</dbReference>
<keyword evidence="7" id="KW-1185">Reference proteome</keyword>
<dbReference type="Proteomes" id="UP001634394">
    <property type="component" value="Unassembled WGS sequence"/>
</dbReference>
<keyword evidence="2 4" id="KW-0863">Zinc-finger</keyword>
<dbReference type="InterPro" id="IPR001841">
    <property type="entry name" value="Znf_RING"/>
</dbReference>
<comment type="caution">
    <text evidence="6">The sequence shown here is derived from an EMBL/GenBank/DDBJ whole genome shotgun (WGS) entry which is preliminary data.</text>
</comment>
<evidence type="ECO:0000256" key="2">
    <source>
        <dbReference type="ARBA" id="ARBA00022771"/>
    </source>
</evidence>
<dbReference type="SUPFAM" id="SSF57850">
    <property type="entry name" value="RING/U-box"/>
    <property type="match status" value="1"/>
</dbReference>
<evidence type="ECO:0000256" key="3">
    <source>
        <dbReference type="ARBA" id="ARBA00022833"/>
    </source>
</evidence>
<accession>A0ABD3UYF0</accession>
<dbReference type="InterPro" id="IPR013083">
    <property type="entry name" value="Znf_RING/FYVE/PHD"/>
</dbReference>
<dbReference type="GO" id="GO:0008270">
    <property type="term" value="F:zinc ion binding"/>
    <property type="evidence" value="ECO:0007669"/>
    <property type="project" value="UniProtKB-KW"/>
</dbReference>
<evidence type="ECO:0000256" key="4">
    <source>
        <dbReference type="PROSITE-ProRule" id="PRU00175"/>
    </source>
</evidence>